<dbReference type="Proteomes" id="UP000826651">
    <property type="component" value="Unassembled WGS sequence"/>
</dbReference>
<evidence type="ECO:0008006" key="4">
    <source>
        <dbReference type="Google" id="ProtNLM"/>
    </source>
</evidence>
<accession>A0ABS7S3D7</accession>
<evidence type="ECO:0000313" key="3">
    <source>
        <dbReference type="Proteomes" id="UP000826651"/>
    </source>
</evidence>
<proteinExistence type="predicted"/>
<organism evidence="2 3">
    <name type="scientific">Occultella gossypii</name>
    <dbReference type="NCBI Taxonomy" id="2800820"/>
    <lineage>
        <taxon>Bacteria</taxon>
        <taxon>Bacillati</taxon>
        <taxon>Actinomycetota</taxon>
        <taxon>Actinomycetes</taxon>
        <taxon>Micrococcales</taxon>
        <taxon>Ruaniaceae</taxon>
        <taxon>Occultella</taxon>
    </lineage>
</organism>
<name>A0ABS7S3D7_9MICO</name>
<sequence>MTDQNRPYEPSAGTSDALPPTYPPDPGTTPLRDAPAPSADDQGSAKEEVTRVASEAGNRAQDVKDVATEQARDVARTARDQVKDSAAEARYQARSLFEQARREVTDQADGQQQRLAGGLRSFSSELSSMADGSQEQGLAGTVTRQVADYLERAGDWLEQRDPAQTLDEVSRYARRHPGTFIAIAAGLGVLVGRVARSAKDASDDDQADTGRADTGRADTGRADTGRADTAQPTGRAAAGPVRRSVSVERTVVTPPSTGAEPASTGPAGSAAAGIPDWRPVGGATGAPLSTPPGGAA</sequence>
<feature type="compositionally biased region" description="Basic and acidic residues" evidence="1">
    <location>
        <begin position="61"/>
        <end position="87"/>
    </location>
</feature>
<feature type="region of interest" description="Disordered" evidence="1">
    <location>
        <begin position="1"/>
        <end position="88"/>
    </location>
</feature>
<comment type="caution">
    <text evidence="2">The sequence shown here is derived from an EMBL/GenBank/DDBJ whole genome shotgun (WGS) entry which is preliminary data.</text>
</comment>
<dbReference type="EMBL" id="JAGSHT010000002">
    <property type="protein sequence ID" value="MBZ2194812.1"/>
    <property type="molecule type" value="Genomic_DNA"/>
</dbReference>
<evidence type="ECO:0000256" key="1">
    <source>
        <dbReference type="SAM" id="MobiDB-lite"/>
    </source>
</evidence>
<feature type="compositionally biased region" description="Basic and acidic residues" evidence="1">
    <location>
        <begin position="208"/>
        <end position="226"/>
    </location>
</feature>
<evidence type="ECO:0000313" key="2">
    <source>
        <dbReference type="EMBL" id="MBZ2194812.1"/>
    </source>
</evidence>
<feature type="compositionally biased region" description="Low complexity" evidence="1">
    <location>
        <begin position="240"/>
        <end position="273"/>
    </location>
</feature>
<dbReference type="RefSeq" id="WP_223402092.1">
    <property type="nucleotide sequence ID" value="NZ_JAGSHT010000002.1"/>
</dbReference>
<reference evidence="2 3" key="1">
    <citation type="submission" date="2021-04" db="EMBL/GenBank/DDBJ databases">
        <title>Ruania sp. nov., isolated from sandy soil of mangrove forest.</title>
        <authorList>
            <person name="Ge X."/>
            <person name="Huang R."/>
            <person name="Liu W."/>
        </authorList>
    </citation>
    <scope>NUCLEOTIDE SEQUENCE [LARGE SCALE GENOMIC DNA]</scope>
    <source>
        <strain evidence="2 3">N2-46</strain>
    </source>
</reference>
<gene>
    <name evidence="2" type="ORF">KCQ71_01505</name>
</gene>
<feature type="region of interest" description="Disordered" evidence="1">
    <location>
        <begin position="197"/>
        <end position="296"/>
    </location>
</feature>
<keyword evidence="3" id="KW-1185">Reference proteome</keyword>
<protein>
    <recommendedName>
        <fullName evidence="4">ATP synthase F0 subunit B</fullName>
    </recommendedName>
</protein>